<protein>
    <submittedName>
        <fullName evidence="2">Uncharacterized protein</fullName>
    </submittedName>
</protein>
<gene>
    <name evidence="2" type="ORF">NQ317_003132</name>
</gene>
<evidence type="ECO:0000256" key="1">
    <source>
        <dbReference type="SAM" id="Coils"/>
    </source>
</evidence>
<keyword evidence="1" id="KW-0175">Coiled coil</keyword>
<feature type="coiled-coil region" evidence="1">
    <location>
        <begin position="179"/>
        <end position="391"/>
    </location>
</feature>
<evidence type="ECO:0000313" key="3">
    <source>
        <dbReference type="Proteomes" id="UP001162164"/>
    </source>
</evidence>
<name>A0ABQ9JN66_9CUCU</name>
<reference evidence="2" key="1">
    <citation type="journal article" date="2023" name="Insect Mol. Biol.">
        <title>Genome sequencing provides insights into the evolution of gene families encoding plant cell wall-degrading enzymes in longhorned beetles.</title>
        <authorList>
            <person name="Shin N.R."/>
            <person name="Okamura Y."/>
            <person name="Kirsch R."/>
            <person name="Pauchet Y."/>
        </authorList>
    </citation>
    <scope>NUCLEOTIDE SEQUENCE</scope>
    <source>
        <strain evidence="2">MMC_N1</strain>
    </source>
</reference>
<dbReference type="Proteomes" id="UP001162164">
    <property type="component" value="Unassembled WGS sequence"/>
</dbReference>
<dbReference type="EMBL" id="JAPWTJ010000381">
    <property type="protein sequence ID" value="KAJ8979029.1"/>
    <property type="molecule type" value="Genomic_DNA"/>
</dbReference>
<feature type="coiled-coil region" evidence="1">
    <location>
        <begin position="44"/>
        <end position="78"/>
    </location>
</feature>
<comment type="caution">
    <text evidence="2">The sequence shown here is derived from an EMBL/GenBank/DDBJ whole genome shotgun (WGS) entry which is preliminary data.</text>
</comment>
<proteinExistence type="predicted"/>
<feature type="coiled-coil region" evidence="1">
    <location>
        <begin position="631"/>
        <end position="661"/>
    </location>
</feature>
<accession>A0ABQ9JN66</accession>
<sequence>MPFSKSSKSAAAPLDNIDSAVNYNDPVGQVNKMRDQLVAREALCNEQQMAIGNLKAERDNLKGKLEKCLQELENVKKMKGLGDVALPMSCQEEISALEMEIKVMRSGNLSPEQEAEIIKKEVDMLRKYCLKLKSFEDENEKLKLERDDLKSKVELSGVSSDEKIVSGRVKFKDTSGENQKEKMSHMDELNAKLQNLEDIIRERDALADKVDRLEKELSKYQNLPDDVEVYRDRSKMLDSALEERDRMNKKVDQMKDLENELNYLRKKAARVDELEQELKFYTKHDINSTIEMKKTKSRCTCIERELQNVKMERDSMGKRMEHMRKEMDVLKSKSREAEILKVERDKLQIQLNELSHIQVQQENLLMKCKCLEGAAKERDQYKQKYDEILTMECQCEMLRSQVGQARDLARERDGLVKQVKDLETCICEQECEIKQLVSQIDDLSQNKDEKQCRMKGALASMRAEVEKKDHLIAASEEKLAAVQSQLKSSIQGVSCEASCYKTRIDDLERELTKSQSQIRNLQNQLRDSRTSIQTTRQLTKNECETVAAMRRELETAKAENKKLQEIANKMVALTGDEHFKKMLKQSECAVKRVVEELGRQYKEWDHVKSSSKKEGRCSCKCECSDMSGSESEKLRDELEDIQREKQKLERLVRDIQNDTSADGSQNELVSLRIENCNLQEQLQKKLSKGEKWKKC</sequence>
<feature type="coiled-coil region" evidence="1">
    <location>
        <begin position="490"/>
        <end position="573"/>
    </location>
</feature>
<organism evidence="2 3">
    <name type="scientific">Molorchus minor</name>
    <dbReference type="NCBI Taxonomy" id="1323400"/>
    <lineage>
        <taxon>Eukaryota</taxon>
        <taxon>Metazoa</taxon>
        <taxon>Ecdysozoa</taxon>
        <taxon>Arthropoda</taxon>
        <taxon>Hexapoda</taxon>
        <taxon>Insecta</taxon>
        <taxon>Pterygota</taxon>
        <taxon>Neoptera</taxon>
        <taxon>Endopterygota</taxon>
        <taxon>Coleoptera</taxon>
        <taxon>Polyphaga</taxon>
        <taxon>Cucujiformia</taxon>
        <taxon>Chrysomeloidea</taxon>
        <taxon>Cerambycidae</taxon>
        <taxon>Lamiinae</taxon>
        <taxon>Monochamini</taxon>
        <taxon>Molorchus</taxon>
    </lineage>
</organism>
<feature type="coiled-coil region" evidence="1">
    <location>
        <begin position="125"/>
        <end position="152"/>
    </location>
</feature>
<evidence type="ECO:0000313" key="2">
    <source>
        <dbReference type="EMBL" id="KAJ8979029.1"/>
    </source>
</evidence>
<keyword evidence="3" id="KW-1185">Reference proteome</keyword>